<accession>A0A1I8MAG5</accession>
<feature type="chain" id="PRO_5044514235" description="Metalloendopeptidase" evidence="7">
    <location>
        <begin position="17"/>
        <end position="270"/>
    </location>
</feature>
<keyword evidence="2 6" id="KW-0479">Metal-binding</keyword>
<feature type="binding site" evidence="6">
    <location>
        <position position="161"/>
    </location>
    <ligand>
        <name>Zn(2+)</name>
        <dbReference type="ChEBI" id="CHEBI:29105"/>
        <note>catalytic</note>
    </ligand>
</feature>
<dbReference type="VEuPathDB" id="VectorBase:MDOMA2_006566"/>
<feature type="signal peptide" evidence="7">
    <location>
        <begin position="1"/>
        <end position="16"/>
    </location>
</feature>
<keyword evidence="7" id="KW-0732">Signal</keyword>
<dbReference type="CDD" id="cd04280">
    <property type="entry name" value="ZnMc_astacin_like"/>
    <property type="match status" value="1"/>
</dbReference>
<protein>
    <recommendedName>
        <fullName evidence="7">Metalloendopeptidase</fullName>
        <ecNumber evidence="7">3.4.24.-</ecNumber>
    </recommendedName>
</protein>
<dbReference type="PRINTS" id="PR00480">
    <property type="entry name" value="ASTACIN"/>
</dbReference>
<evidence type="ECO:0000256" key="2">
    <source>
        <dbReference type="ARBA" id="ARBA00022723"/>
    </source>
</evidence>
<dbReference type="GO" id="GO:0004222">
    <property type="term" value="F:metalloendopeptidase activity"/>
    <property type="evidence" value="ECO:0007669"/>
    <property type="project" value="UniProtKB-UniRule"/>
</dbReference>
<feature type="active site" evidence="6">
    <location>
        <position position="152"/>
    </location>
</feature>
<dbReference type="OrthoDB" id="7544260at2759"/>
<dbReference type="InterPro" id="IPR024079">
    <property type="entry name" value="MetalloPept_cat_dom_sf"/>
</dbReference>
<dbReference type="RefSeq" id="XP_005182305.2">
    <property type="nucleotide sequence ID" value="XM_005182248.3"/>
</dbReference>
<dbReference type="eggNOG" id="KOG3714">
    <property type="taxonomic scope" value="Eukaryota"/>
</dbReference>
<dbReference type="SMART" id="SM00235">
    <property type="entry name" value="ZnMc"/>
    <property type="match status" value="1"/>
</dbReference>
<dbReference type="PANTHER" id="PTHR10127:SF780">
    <property type="entry name" value="METALLOENDOPEPTIDASE"/>
    <property type="match status" value="1"/>
</dbReference>
<sequence>MFKLISVILIVKGVFSLVGCAKLPLNETKFFPNYDNVDYGPEMAGGYLEGDILPDTTRNGLPELKWPGNTVKYVFCGDFTAEQKKSVRQCHRMLSNRTCLRFVETTKSDFGYVCITNEPNGCWSALGYRGTKSQNMNLGPGCLRNVYIICHEFIHALGFSHEHNSYNRDDYVRIRFGNIIDGMKYGFTKRVNSKDCRVHFNKASIMAYGPHAFSKNGFETITPRDGVYTGMGQRRRIPESDIRKINRMYCYNNCTSTLNTKAPKIIKLSS</sequence>
<evidence type="ECO:0000256" key="3">
    <source>
        <dbReference type="ARBA" id="ARBA00022801"/>
    </source>
</evidence>
<comment type="caution">
    <text evidence="6">Lacks conserved residue(s) required for the propagation of feature annotation.</text>
</comment>
<feature type="disulfide bond" evidence="6">
    <location>
        <begin position="99"/>
        <end position="254"/>
    </location>
</feature>
<feature type="binding site" evidence="6">
    <location>
        <position position="151"/>
    </location>
    <ligand>
        <name>Zn(2+)</name>
        <dbReference type="ChEBI" id="CHEBI:29105"/>
        <note>catalytic</note>
    </ligand>
</feature>
<reference evidence="9" key="1">
    <citation type="submission" date="2020-05" db="UniProtKB">
        <authorList>
            <consortium name="EnsemblMetazoa"/>
        </authorList>
    </citation>
    <scope>IDENTIFICATION</scope>
    <source>
        <strain evidence="9">Aabys</strain>
    </source>
</reference>
<evidence type="ECO:0000256" key="1">
    <source>
        <dbReference type="ARBA" id="ARBA00022670"/>
    </source>
</evidence>
<dbReference type="GO" id="GO:0006508">
    <property type="term" value="P:proteolysis"/>
    <property type="evidence" value="ECO:0007669"/>
    <property type="project" value="UniProtKB-KW"/>
</dbReference>
<evidence type="ECO:0000256" key="5">
    <source>
        <dbReference type="ARBA" id="ARBA00023049"/>
    </source>
</evidence>
<evidence type="ECO:0000259" key="8">
    <source>
        <dbReference type="PROSITE" id="PS51864"/>
    </source>
</evidence>
<dbReference type="InterPro" id="IPR006026">
    <property type="entry name" value="Peptidase_Metallo"/>
</dbReference>
<evidence type="ECO:0000256" key="4">
    <source>
        <dbReference type="ARBA" id="ARBA00022833"/>
    </source>
</evidence>
<organism evidence="9">
    <name type="scientific">Musca domestica</name>
    <name type="common">House fly</name>
    <dbReference type="NCBI Taxonomy" id="7370"/>
    <lineage>
        <taxon>Eukaryota</taxon>
        <taxon>Metazoa</taxon>
        <taxon>Ecdysozoa</taxon>
        <taxon>Arthropoda</taxon>
        <taxon>Hexapoda</taxon>
        <taxon>Insecta</taxon>
        <taxon>Pterygota</taxon>
        <taxon>Neoptera</taxon>
        <taxon>Endopterygota</taxon>
        <taxon>Diptera</taxon>
        <taxon>Brachycera</taxon>
        <taxon>Muscomorpha</taxon>
        <taxon>Muscoidea</taxon>
        <taxon>Muscidae</taxon>
        <taxon>Musca</taxon>
    </lineage>
</organism>
<feature type="domain" description="Peptidase M12A" evidence="8">
    <location>
        <begin position="55"/>
        <end position="255"/>
    </location>
</feature>
<proteinExistence type="predicted"/>
<dbReference type="InterPro" id="IPR001506">
    <property type="entry name" value="Peptidase_M12A"/>
</dbReference>
<comment type="cofactor">
    <cofactor evidence="6 7">
        <name>Zn(2+)</name>
        <dbReference type="ChEBI" id="CHEBI:29105"/>
    </cofactor>
    <text evidence="6 7">Binds 1 zinc ion per subunit.</text>
</comment>
<dbReference type="KEGG" id="mde:101889002"/>
<dbReference type="PROSITE" id="PS51864">
    <property type="entry name" value="ASTACIN"/>
    <property type="match status" value="1"/>
</dbReference>
<keyword evidence="3 6" id="KW-0378">Hydrolase</keyword>
<dbReference type="AlphaFoldDB" id="A0A1I8MAG5"/>
<dbReference type="Pfam" id="PF01400">
    <property type="entry name" value="Astacin"/>
    <property type="match status" value="1"/>
</dbReference>
<feature type="binding site" evidence="6">
    <location>
        <position position="155"/>
    </location>
    <ligand>
        <name>Zn(2+)</name>
        <dbReference type="ChEBI" id="CHEBI:29105"/>
        <note>catalytic</note>
    </ligand>
</feature>
<dbReference type="VEuPathDB" id="VectorBase:MDOA002890"/>
<name>A0A1I8MAG5_MUSDO</name>
<evidence type="ECO:0000256" key="7">
    <source>
        <dbReference type="RuleBase" id="RU361183"/>
    </source>
</evidence>
<dbReference type="Gene3D" id="3.40.390.10">
    <property type="entry name" value="Collagenase (Catalytic Domain)"/>
    <property type="match status" value="1"/>
</dbReference>
<evidence type="ECO:0000313" key="9">
    <source>
        <dbReference type="EnsemblMetazoa" id="MDOA002890-PA"/>
    </source>
</evidence>
<gene>
    <name evidence="9" type="primary">101889002</name>
</gene>
<dbReference type="PANTHER" id="PTHR10127">
    <property type="entry name" value="DISCOIDIN, CUB, EGF, LAMININ , AND ZINC METALLOPROTEASE DOMAIN CONTAINING"/>
    <property type="match status" value="1"/>
</dbReference>
<keyword evidence="5 6" id="KW-0482">Metalloprotease</keyword>
<dbReference type="SUPFAM" id="SSF55486">
    <property type="entry name" value="Metalloproteases ('zincins'), catalytic domain"/>
    <property type="match status" value="1"/>
</dbReference>
<dbReference type="EnsemblMetazoa" id="MDOA002890-RA">
    <property type="protein sequence ID" value="MDOA002890-PA"/>
    <property type="gene ID" value="MDOA002890"/>
</dbReference>
<keyword evidence="4 6" id="KW-0862">Zinc</keyword>
<dbReference type="InterPro" id="IPR034035">
    <property type="entry name" value="Astacin-like_dom"/>
</dbReference>
<evidence type="ECO:0000256" key="6">
    <source>
        <dbReference type="PROSITE-ProRule" id="PRU01211"/>
    </source>
</evidence>
<dbReference type="EC" id="3.4.24.-" evidence="7"/>
<dbReference type="GO" id="GO:0008270">
    <property type="term" value="F:zinc ion binding"/>
    <property type="evidence" value="ECO:0007669"/>
    <property type="project" value="UniProtKB-UniRule"/>
</dbReference>
<keyword evidence="6" id="KW-1015">Disulfide bond</keyword>
<keyword evidence="1 6" id="KW-0645">Protease</keyword>